<keyword evidence="1" id="KW-0732">Signal</keyword>
<accession>A0AAW5JJL6</accession>
<comment type="caution">
    <text evidence="2">The sequence shown here is derived from an EMBL/GenBank/DDBJ whole genome shotgun (WGS) entry which is preliminary data.</text>
</comment>
<dbReference type="RefSeq" id="WP_256303586.1">
    <property type="nucleotide sequence ID" value="NZ_JANFYS010000010.1"/>
</dbReference>
<dbReference type="Proteomes" id="UP001204562">
    <property type="component" value="Unassembled WGS sequence"/>
</dbReference>
<dbReference type="PANTHER" id="PTHR43649:SF12">
    <property type="entry name" value="DIACETYLCHITOBIOSE BINDING PROTEIN DASA"/>
    <property type="match status" value="1"/>
</dbReference>
<dbReference type="Gene3D" id="3.40.190.10">
    <property type="entry name" value="Periplasmic binding protein-like II"/>
    <property type="match status" value="1"/>
</dbReference>
<feature type="chain" id="PRO_5043442488" evidence="1">
    <location>
        <begin position="22"/>
        <end position="485"/>
    </location>
</feature>
<dbReference type="SUPFAM" id="SSF53850">
    <property type="entry name" value="Periplasmic binding protein-like II"/>
    <property type="match status" value="1"/>
</dbReference>
<dbReference type="Pfam" id="PF13416">
    <property type="entry name" value="SBP_bac_8"/>
    <property type="match status" value="1"/>
</dbReference>
<dbReference type="InterPro" id="IPR006059">
    <property type="entry name" value="SBP"/>
</dbReference>
<dbReference type="InterPro" id="IPR050490">
    <property type="entry name" value="Bact_solute-bd_prot1"/>
</dbReference>
<dbReference type="AlphaFoldDB" id="A0AAW5JJL6"/>
<dbReference type="EMBL" id="JANFYS010000010">
    <property type="protein sequence ID" value="MCQ4770043.1"/>
    <property type="molecule type" value="Genomic_DNA"/>
</dbReference>
<evidence type="ECO:0000313" key="3">
    <source>
        <dbReference type="Proteomes" id="UP001204562"/>
    </source>
</evidence>
<gene>
    <name evidence="2" type="ORF">NE579_06130</name>
</gene>
<name>A0AAW5JJL6_9FIRM</name>
<evidence type="ECO:0000256" key="1">
    <source>
        <dbReference type="SAM" id="SignalP"/>
    </source>
</evidence>
<proteinExistence type="predicted"/>
<sequence length="485" mass="52303">MKKWIALCGAVLALGLLTACSQTGRDASLPRLDPQNPVSLEIWHYYNGPQKTAFDTMVTEFNETVGLEQGIVVEAFSQGSVNELAAKIADSAAQKVGSEELPNIFAAYADTAFLVDGLGLLADLDPYLTDEAWSGYRAEFIEEGRIRADGGLKIFPVAKSVELLMLNRTDWDKFSSATGAQLSDLETFEGITATARAYYAWTDSLTDAPDDGKAFFGRDAMANYCIIGSRQLGAEVFGDGTLVPDKDVFRRLWDNYYVPYINGWFTASGRFRSDSARMGDIVALVGSSSGSIYFPSAVSVSDSESYRITCTVLPAPIFAGGKRYAVQQGAGMCVIKSDSATEYAASLFLKWFTEPERNVAFAVSSGYLPVQNAALDPDLIDAALDQSALEPGVAVRMKEAFAAALEQISVSTLYTTQAFEGGNACRAVLETSMSQQAETDRQAIDALVAGGLSRAEAVAGYDTDEHFDAWFSQFCIELEAARSAS</sequence>
<protein>
    <submittedName>
        <fullName evidence="2">Extracellular solute-binding protein</fullName>
    </submittedName>
</protein>
<feature type="signal peptide" evidence="1">
    <location>
        <begin position="1"/>
        <end position="21"/>
    </location>
</feature>
<reference evidence="2" key="1">
    <citation type="submission" date="2022-06" db="EMBL/GenBank/DDBJ databases">
        <title>Isolation of gut microbiota from human fecal samples.</title>
        <authorList>
            <person name="Pamer E.G."/>
            <person name="Barat B."/>
            <person name="Waligurski E."/>
            <person name="Medina S."/>
            <person name="Paddock L."/>
            <person name="Mostad J."/>
        </authorList>
    </citation>
    <scope>NUCLEOTIDE SEQUENCE</scope>
    <source>
        <strain evidence="2">DFI.9.91</strain>
    </source>
</reference>
<evidence type="ECO:0000313" key="2">
    <source>
        <dbReference type="EMBL" id="MCQ4770043.1"/>
    </source>
</evidence>
<organism evidence="2 3">
    <name type="scientific">Intestinimonas massiliensis</name>
    <name type="common">ex Afouda et al. 2020</name>
    <dbReference type="NCBI Taxonomy" id="1673721"/>
    <lineage>
        <taxon>Bacteria</taxon>
        <taxon>Bacillati</taxon>
        <taxon>Bacillota</taxon>
        <taxon>Clostridia</taxon>
        <taxon>Eubacteriales</taxon>
        <taxon>Intestinimonas</taxon>
    </lineage>
</organism>
<dbReference type="PROSITE" id="PS51257">
    <property type="entry name" value="PROKAR_LIPOPROTEIN"/>
    <property type="match status" value="1"/>
</dbReference>
<dbReference type="PANTHER" id="PTHR43649">
    <property type="entry name" value="ARABINOSE-BINDING PROTEIN-RELATED"/>
    <property type="match status" value="1"/>
</dbReference>